<evidence type="ECO:0000256" key="3">
    <source>
        <dbReference type="ARBA" id="ARBA00022723"/>
    </source>
</evidence>
<evidence type="ECO:0000256" key="7">
    <source>
        <dbReference type="ARBA" id="ARBA00022840"/>
    </source>
</evidence>
<dbReference type="GO" id="GO:0005524">
    <property type="term" value="F:ATP binding"/>
    <property type="evidence" value="ECO:0007669"/>
    <property type="project" value="UniProtKB-KW"/>
</dbReference>
<dbReference type="SUPFAM" id="SSF52540">
    <property type="entry name" value="P-loop containing nucleoside triphosphate hydrolases"/>
    <property type="match status" value="1"/>
</dbReference>
<keyword evidence="7" id="KW-0067">ATP-binding</keyword>
<sequence length="868" mass="95635">MATIYSHPPEDGRPGTELLDHLDDVAARVGHVVSADATTPAGESLRAVAETLAYVHDFGKATTYFQEYLLDDRSPDHEEYRYHAPIGSFAAYYALDAQGFATETCLAGFVAVAKHHGRLSDIAEYVHTRAHRREGISGGEMNSAERQQNAVAKQLQDIDEHANDLATELFERATDDHGDWESFYDGFAELLGEIADTVATSGTVPGVDRDALSRSCYALVIQCWSTLVLADKTSAAGAENSPKTYAASAPSGDRLDSYIETIEDDVSADLDGARSEQLNYHRSRARESILGNTAAFADEDGSVATLTLPTGMGKTLSGLSAAFDLRDRLDGERVVYALPFTSIIDQVVSEVEEIYETDTAGRLLTAHHHLAETTIRDRDDEEADRNDDVAGMLAESWRAGLTVTTFVQLFESLAGPANRQSMKLPALRNSVVVLDEPQSLPLDWWQLVPRLVAMLTERYDATVIAMTATQPELFEHSTELVDDPTELVDDRDSYFEAVERVSYELDASTERYIDDQTGPKSYDAAADALVDSLDAGESALAVCNTIDSTRELTERVNDAAQVDVAEVYADELDAVGDVDAVDPAAVVDCVVERGDDALLHLSTRLRPADRLTLIEVAKALTERGYPLVTVSTQLVEAGVDISFDRVYRDLAPIDSIVQAAGRCNRSFERSRGRVIVWWLDAPGEQAKTPAEAVYNRGTSLLPVAADTLDSVRGDDGTLSETAVARDAVEKYYDRLHAEKDVGKQAYAEFVDEARADELGKLSLIDQRRTADVLVSRTDAERELAERLREADRSFDFETMRRLLDESKSFRISVPYYREDSATADAIKDLPKLVEDEGLYQLDVRRYDSHFDKTIGFVVPESTVDHQFL</sequence>
<dbReference type="PROSITE" id="PS51643">
    <property type="entry name" value="HD_CAS3"/>
    <property type="match status" value="1"/>
</dbReference>
<organism evidence="11 14">
    <name type="scientific">Halococcus dombrowskii</name>
    <dbReference type="NCBI Taxonomy" id="179637"/>
    <lineage>
        <taxon>Archaea</taxon>
        <taxon>Methanobacteriati</taxon>
        <taxon>Methanobacteriota</taxon>
        <taxon>Stenosarchaea group</taxon>
        <taxon>Halobacteria</taxon>
        <taxon>Halobacteriales</taxon>
        <taxon>Halococcaceae</taxon>
        <taxon>Halococcus</taxon>
    </lineage>
</organism>
<accession>A0AAV3SIG3</accession>
<dbReference type="InterPro" id="IPR014001">
    <property type="entry name" value="Helicase_ATP-bd"/>
</dbReference>
<keyword evidence="12" id="KW-0540">Nuclease</keyword>
<feature type="domain" description="HD Cas3-type" evidence="10">
    <location>
        <begin position="11"/>
        <end position="233"/>
    </location>
</feature>
<evidence type="ECO:0000313" key="14">
    <source>
        <dbReference type="Proteomes" id="UP001500962"/>
    </source>
</evidence>
<reference evidence="11" key="3">
    <citation type="submission" date="2023-12" db="EMBL/GenBank/DDBJ databases">
        <authorList>
            <person name="Sun Q."/>
            <person name="Inoue M."/>
        </authorList>
    </citation>
    <scope>NUCLEOTIDE SEQUENCE</scope>
    <source>
        <strain evidence="11">JCM 12289</strain>
    </source>
</reference>
<gene>
    <name evidence="11" type="ORF">GCM10008985_23590</name>
    <name evidence="12" type="ORF">MUK72_06335</name>
</gene>
<keyword evidence="8" id="KW-0051">Antiviral defense</keyword>
<dbReference type="RefSeq" id="WP_244704927.1">
    <property type="nucleotide sequence ID" value="NZ_BAAADN010000035.1"/>
</dbReference>
<feature type="domain" description="Helicase ATP-binding" evidence="9">
    <location>
        <begin position="295"/>
        <end position="488"/>
    </location>
</feature>
<dbReference type="Gene3D" id="1.10.3210.30">
    <property type="match status" value="1"/>
</dbReference>
<dbReference type="InterPro" id="IPR006483">
    <property type="entry name" value="CRISPR-assoc_Cas3_HD"/>
</dbReference>
<dbReference type="Proteomes" id="UP001500962">
    <property type="component" value="Unassembled WGS sequence"/>
</dbReference>
<dbReference type="EMBL" id="BAAADN010000035">
    <property type="protein sequence ID" value="GAA0465887.1"/>
    <property type="molecule type" value="Genomic_DNA"/>
</dbReference>
<evidence type="ECO:0000259" key="9">
    <source>
        <dbReference type="PROSITE" id="PS51192"/>
    </source>
</evidence>
<dbReference type="GO" id="GO:0004519">
    <property type="term" value="F:endonuclease activity"/>
    <property type="evidence" value="ECO:0007669"/>
    <property type="project" value="UniProtKB-KW"/>
</dbReference>
<evidence type="ECO:0000259" key="10">
    <source>
        <dbReference type="PROSITE" id="PS51643"/>
    </source>
</evidence>
<dbReference type="GO" id="GO:0051607">
    <property type="term" value="P:defense response to virus"/>
    <property type="evidence" value="ECO:0007669"/>
    <property type="project" value="UniProtKB-KW"/>
</dbReference>
<evidence type="ECO:0000313" key="13">
    <source>
        <dbReference type="Proteomes" id="UP000830542"/>
    </source>
</evidence>
<evidence type="ECO:0000313" key="12">
    <source>
        <dbReference type="EMBL" id="UOO96318.1"/>
    </source>
</evidence>
<proteinExistence type="inferred from homology"/>
<keyword evidence="12" id="KW-0255">Endonuclease</keyword>
<dbReference type="NCBIfam" id="TIGR01596">
    <property type="entry name" value="cas3_HD"/>
    <property type="match status" value="1"/>
</dbReference>
<dbReference type="InterPro" id="IPR038257">
    <property type="entry name" value="CRISPR-assoc_Cas3_HD_sf"/>
</dbReference>
<dbReference type="InterPro" id="IPR011545">
    <property type="entry name" value="DEAD/DEAH_box_helicase_dom"/>
</dbReference>
<protein>
    <submittedName>
        <fullName evidence="12">CRISPR-associated endonuclease Cas3</fullName>
    </submittedName>
    <submittedName>
        <fullName evidence="11">CRISPR-associated helicase/endonuclease Cas3</fullName>
    </submittedName>
</protein>
<dbReference type="KEGG" id="hdo:MUK72_06335"/>
<evidence type="ECO:0000256" key="6">
    <source>
        <dbReference type="ARBA" id="ARBA00022806"/>
    </source>
</evidence>
<dbReference type="GO" id="GO:0016787">
    <property type="term" value="F:hydrolase activity"/>
    <property type="evidence" value="ECO:0007669"/>
    <property type="project" value="UniProtKB-KW"/>
</dbReference>
<dbReference type="CDD" id="cd09641">
    <property type="entry name" value="Cas3''_I"/>
    <property type="match status" value="1"/>
</dbReference>
<dbReference type="GO" id="GO:0004386">
    <property type="term" value="F:helicase activity"/>
    <property type="evidence" value="ECO:0007669"/>
    <property type="project" value="UniProtKB-KW"/>
</dbReference>
<dbReference type="SMART" id="SM00487">
    <property type="entry name" value="DEXDc"/>
    <property type="match status" value="1"/>
</dbReference>
<dbReference type="Pfam" id="PF00270">
    <property type="entry name" value="DEAD"/>
    <property type="match status" value="1"/>
</dbReference>
<keyword evidence="13" id="KW-1185">Reference proteome</keyword>
<keyword evidence="6" id="KW-0347">Helicase</keyword>
<dbReference type="Gene3D" id="3.40.50.300">
    <property type="entry name" value="P-loop containing nucleotide triphosphate hydrolases"/>
    <property type="match status" value="2"/>
</dbReference>
<dbReference type="Proteomes" id="UP000830542">
    <property type="component" value="Chromosome"/>
</dbReference>
<dbReference type="GeneID" id="71761449"/>
<dbReference type="EMBL" id="CP095005">
    <property type="protein sequence ID" value="UOO96318.1"/>
    <property type="molecule type" value="Genomic_DNA"/>
</dbReference>
<keyword evidence="4" id="KW-0547">Nucleotide-binding</keyword>
<dbReference type="Pfam" id="PF22590">
    <property type="entry name" value="Cas3-like_C_2"/>
    <property type="match status" value="1"/>
</dbReference>
<dbReference type="GO" id="GO:0046872">
    <property type="term" value="F:metal ion binding"/>
    <property type="evidence" value="ECO:0007669"/>
    <property type="project" value="UniProtKB-KW"/>
</dbReference>
<reference evidence="11" key="1">
    <citation type="journal article" date="2014" name="Int. J. Syst. Evol. Microbiol.">
        <title>Complete genome sequence of Corynebacterium casei LMG S-19264T (=DSM 44701T), isolated from a smear-ripened cheese.</title>
        <authorList>
            <consortium name="US DOE Joint Genome Institute (JGI-PGF)"/>
            <person name="Walter F."/>
            <person name="Albersmeier A."/>
            <person name="Kalinowski J."/>
            <person name="Ruckert C."/>
        </authorList>
    </citation>
    <scope>NUCLEOTIDE SEQUENCE</scope>
    <source>
        <strain evidence="11">JCM 12289</strain>
    </source>
</reference>
<evidence type="ECO:0000256" key="1">
    <source>
        <dbReference type="ARBA" id="ARBA00006847"/>
    </source>
</evidence>
<dbReference type="InterPro" id="IPR054712">
    <property type="entry name" value="Cas3-like_dom"/>
</dbReference>
<dbReference type="GO" id="GO:0140097">
    <property type="term" value="F:catalytic activity, acting on DNA"/>
    <property type="evidence" value="ECO:0007669"/>
    <property type="project" value="UniProtKB-ARBA"/>
</dbReference>
<dbReference type="AlphaFoldDB" id="A0AAV3SIG3"/>
<dbReference type="InterPro" id="IPR027417">
    <property type="entry name" value="P-loop_NTPase"/>
</dbReference>
<name>A0AAV3SIG3_HALDO</name>
<reference evidence="12" key="2">
    <citation type="submission" date="2022-04" db="EMBL/GenBank/DDBJ databases">
        <title>Sequencing and genomic assembly of Halococcus dombrowskii.</title>
        <authorList>
            <person name="Lim S.W."/>
            <person name="MacLea K.S."/>
        </authorList>
    </citation>
    <scope>NUCLEOTIDE SEQUENCE</scope>
    <source>
        <strain evidence="12">H4</strain>
    </source>
</reference>
<dbReference type="Pfam" id="PF18019">
    <property type="entry name" value="Cas3_HD"/>
    <property type="match status" value="1"/>
</dbReference>
<evidence type="ECO:0000256" key="5">
    <source>
        <dbReference type="ARBA" id="ARBA00022801"/>
    </source>
</evidence>
<dbReference type="PROSITE" id="PS51192">
    <property type="entry name" value="HELICASE_ATP_BIND_1"/>
    <property type="match status" value="1"/>
</dbReference>
<evidence type="ECO:0000313" key="11">
    <source>
        <dbReference type="EMBL" id="GAA0465887.1"/>
    </source>
</evidence>
<keyword evidence="3" id="KW-0479">Metal-binding</keyword>
<keyword evidence="5" id="KW-0378">Hydrolase</keyword>
<evidence type="ECO:0000256" key="4">
    <source>
        <dbReference type="ARBA" id="ARBA00022741"/>
    </source>
</evidence>
<comment type="similarity">
    <text evidence="1">In the N-terminal section; belongs to the CRISPR-associated nuclease Cas3-HD family.</text>
</comment>
<evidence type="ECO:0000256" key="8">
    <source>
        <dbReference type="ARBA" id="ARBA00023118"/>
    </source>
</evidence>
<comment type="similarity">
    <text evidence="2">In the central section; belongs to the CRISPR-associated helicase Cas3 family.</text>
</comment>
<dbReference type="GO" id="GO:0003676">
    <property type="term" value="F:nucleic acid binding"/>
    <property type="evidence" value="ECO:0007669"/>
    <property type="project" value="InterPro"/>
</dbReference>
<evidence type="ECO:0000256" key="2">
    <source>
        <dbReference type="ARBA" id="ARBA00009046"/>
    </source>
</evidence>
<dbReference type="CDD" id="cd17930">
    <property type="entry name" value="DEXHc_cas3"/>
    <property type="match status" value="1"/>
</dbReference>